<dbReference type="GO" id="GO:0008270">
    <property type="term" value="F:zinc ion binding"/>
    <property type="evidence" value="ECO:0007669"/>
    <property type="project" value="InterPro"/>
</dbReference>
<name>A0A2P8HK42_CHINA</name>
<accession>A0A2P8HK42</accession>
<proteinExistence type="predicted"/>
<dbReference type="Pfam" id="PF01433">
    <property type="entry name" value="Peptidase_M1"/>
    <property type="match status" value="1"/>
</dbReference>
<evidence type="ECO:0000313" key="3">
    <source>
        <dbReference type="Proteomes" id="UP000240971"/>
    </source>
</evidence>
<dbReference type="InterPro" id="IPR027268">
    <property type="entry name" value="Peptidase_M4/M1_CTD_sf"/>
</dbReference>
<keyword evidence="3" id="KW-1185">Reference proteome</keyword>
<protein>
    <recommendedName>
        <fullName evidence="1">Peptidase M1 membrane alanine aminopeptidase domain-containing protein</fullName>
    </recommendedName>
</protein>
<dbReference type="GO" id="GO:0008237">
    <property type="term" value="F:metallopeptidase activity"/>
    <property type="evidence" value="ECO:0007669"/>
    <property type="project" value="InterPro"/>
</dbReference>
<gene>
    <name evidence="2" type="ORF">CLV51_103521</name>
</gene>
<comment type="caution">
    <text evidence="2">The sequence shown here is derived from an EMBL/GenBank/DDBJ whole genome shotgun (WGS) entry which is preliminary data.</text>
</comment>
<reference evidence="2 3" key="1">
    <citation type="submission" date="2018-03" db="EMBL/GenBank/DDBJ databases">
        <title>Genomic Encyclopedia of Archaeal and Bacterial Type Strains, Phase II (KMG-II): from individual species to whole genera.</title>
        <authorList>
            <person name="Goeker M."/>
        </authorList>
    </citation>
    <scope>NUCLEOTIDE SEQUENCE [LARGE SCALE GENOMIC DNA]</scope>
    <source>
        <strain evidence="2 3">DSM 24859</strain>
    </source>
</reference>
<evidence type="ECO:0000259" key="1">
    <source>
        <dbReference type="Pfam" id="PF01433"/>
    </source>
</evidence>
<sequence>MMIPPGNKFTSMHRKFVSLLAGGILISALNGIAQSKQDSIYNAMEAFAPMVYPQGNATRTASGKPGAAYWQNRADYNVAVVLDTLTRNIQGKVTITYTNNSPGPLPYVWLSVGQNRFRKDSRTAILTPPKGSRFGVQEFTDGCRIHSLQTSIKDQPLKNTSYQVTDTYVKVQLPTPLAPGSKAVIAIEYDFTLPRNGSDFMGILPTPHGTVFQFGSMFPRMSVFDNVQGWNVFASGYYVEPGELNINFTAPADLIVQGTGQLMNPKEVLPADLLQRYEKAWKSDTVINIRSAKDINNTSLHPKGKDLTWHFHSANAGDGLWAASAAFLWDAVKVNLPDGRTALAMALYPPESNPDWKTTTISMKHILETYSNLWTPYPYNTSVNIAGSITGVAGPGVSLLHYSATSFGNTVWTKTNHELGHTWFNMMVAVDSKNGWMCEGLNTFINLINCDTLHGEPSFMMSDAIGWLSGKKTMPPVHTPAATVPPASMAMLMYIKPAVALCLLRNNVIGKERFDDAFKMFIKDWSFKHPTPNDFFSAMENGTGEDLSWFWRSWFLNDWKLDQAIKEVIYVDNDPSHGIDITIENKNKMVMPVTIEIREFNGQLHTLQLPAQVWQLGDTHTFHYPSTTPVTAVIIDPKKSIPDIDRTNNAWKGTGAKLPAVKSITARTIIDRYLTAIGGKERITQVKQGSLTYASFDSGEYLFTKKYKYPQQNNVTVTLNNINLTLKSIVTTDTSVAYTQLSTPTALTTQQKDQLRTATELFPELLFFDDNHHTVLADSLLHIDGMYAYVITVTTLIGEKWNYYYDAHTGYKIQEERKGNPEDSLLYSKLEFAGYRQQQGITLPYTMVISNFNEEDEVLSLNKIDFLAGK</sequence>
<dbReference type="AlphaFoldDB" id="A0A2P8HK42"/>
<dbReference type="Gene3D" id="1.10.390.10">
    <property type="entry name" value="Neutral Protease Domain 2"/>
    <property type="match status" value="1"/>
</dbReference>
<feature type="domain" description="Peptidase M1 membrane alanine aminopeptidase" evidence="1">
    <location>
        <begin position="407"/>
        <end position="554"/>
    </location>
</feature>
<dbReference type="Proteomes" id="UP000240971">
    <property type="component" value="Unassembled WGS sequence"/>
</dbReference>
<dbReference type="SUPFAM" id="SSF55486">
    <property type="entry name" value="Metalloproteases ('zincins'), catalytic domain"/>
    <property type="match status" value="1"/>
</dbReference>
<evidence type="ECO:0000313" key="2">
    <source>
        <dbReference type="EMBL" id="PSL46540.1"/>
    </source>
</evidence>
<organism evidence="2 3">
    <name type="scientific">Chitinophaga niastensis</name>
    <dbReference type="NCBI Taxonomy" id="536980"/>
    <lineage>
        <taxon>Bacteria</taxon>
        <taxon>Pseudomonadati</taxon>
        <taxon>Bacteroidota</taxon>
        <taxon>Chitinophagia</taxon>
        <taxon>Chitinophagales</taxon>
        <taxon>Chitinophagaceae</taxon>
        <taxon>Chitinophaga</taxon>
    </lineage>
</organism>
<dbReference type="EMBL" id="PYAW01000003">
    <property type="protein sequence ID" value="PSL46540.1"/>
    <property type="molecule type" value="Genomic_DNA"/>
</dbReference>
<dbReference type="InterPro" id="IPR014782">
    <property type="entry name" value="Peptidase_M1_dom"/>
</dbReference>